<evidence type="ECO:0000313" key="11">
    <source>
        <dbReference type="Proteomes" id="UP000246121"/>
    </source>
</evidence>
<accession>A0A2V2VZY4</accession>
<evidence type="ECO:0000259" key="8">
    <source>
        <dbReference type="PROSITE" id="PS50011"/>
    </source>
</evidence>
<evidence type="ECO:0000256" key="7">
    <source>
        <dbReference type="RuleBase" id="RU000304"/>
    </source>
</evidence>
<dbReference type="VEuPathDB" id="TriTrypDB:BCY84_18811"/>
<dbReference type="FunFam" id="3.30.200.20:FF:000042">
    <property type="entry name" value="Aurora kinase A"/>
    <property type="match status" value="1"/>
</dbReference>
<dbReference type="VEuPathDB" id="TriTrypDB:TcYC6_0070180"/>
<dbReference type="Proteomes" id="UP000246121">
    <property type="component" value="Unassembled WGS sequence"/>
</dbReference>
<dbReference type="GO" id="GO:0004691">
    <property type="term" value="F:cAMP-dependent protein kinase activity"/>
    <property type="evidence" value="ECO:0007669"/>
    <property type="project" value="TreeGrafter"/>
</dbReference>
<evidence type="ECO:0000256" key="1">
    <source>
        <dbReference type="ARBA" id="ARBA00022527"/>
    </source>
</evidence>
<dbReference type="PROSITE" id="PS50011">
    <property type="entry name" value="PROTEIN_KINASE_DOM"/>
    <property type="match status" value="1"/>
</dbReference>
<dbReference type="OrthoDB" id="63267at2759"/>
<comment type="caution">
    <text evidence="10">The sequence shown here is derived from an EMBL/GenBank/DDBJ whole genome shotgun (WGS) entry which is preliminary data.</text>
</comment>
<evidence type="ECO:0000256" key="4">
    <source>
        <dbReference type="ARBA" id="ARBA00022777"/>
    </source>
</evidence>
<dbReference type="PROSITE" id="PS00107">
    <property type="entry name" value="PROTEIN_KINASE_ATP"/>
    <property type="match status" value="1"/>
</dbReference>
<gene>
    <name evidence="10" type="ORF">C4B63_4g242</name>
</gene>
<dbReference type="VEuPathDB" id="TriTrypDB:TCSYLVIO_006257"/>
<dbReference type="AlphaFoldDB" id="A0A2V2VZY4"/>
<dbReference type="PROSITE" id="PS51285">
    <property type="entry name" value="AGC_KINASE_CTER"/>
    <property type="match status" value="1"/>
</dbReference>
<evidence type="ECO:0000256" key="6">
    <source>
        <dbReference type="PROSITE-ProRule" id="PRU10141"/>
    </source>
</evidence>
<keyword evidence="5 6" id="KW-0067">ATP-binding</keyword>
<dbReference type="SMART" id="SM00220">
    <property type="entry name" value="S_TKc"/>
    <property type="match status" value="1"/>
</dbReference>
<evidence type="ECO:0000256" key="3">
    <source>
        <dbReference type="ARBA" id="ARBA00022741"/>
    </source>
</evidence>
<dbReference type="GO" id="GO:0005952">
    <property type="term" value="C:cAMP-dependent protein kinase complex"/>
    <property type="evidence" value="ECO:0007669"/>
    <property type="project" value="TreeGrafter"/>
</dbReference>
<dbReference type="InterPro" id="IPR000719">
    <property type="entry name" value="Prot_kinase_dom"/>
</dbReference>
<dbReference type="VEuPathDB" id="TriTrypDB:TcG_06029"/>
<feature type="domain" description="Protein kinase" evidence="8">
    <location>
        <begin position="20"/>
        <end position="274"/>
    </location>
</feature>
<dbReference type="InterPro" id="IPR008271">
    <property type="entry name" value="Ser/Thr_kinase_AS"/>
</dbReference>
<dbReference type="VEuPathDB" id="TriTrypDB:TcCL_NonESM06954"/>
<feature type="binding site" evidence="6">
    <location>
        <position position="49"/>
    </location>
    <ligand>
        <name>ATP</name>
        <dbReference type="ChEBI" id="CHEBI:30616"/>
    </ligand>
</feature>
<protein>
    <submittedName>
        <fullName evidence="10">Protein kinase A catalytic subunit 3</fullName>
    </submittedName>
</protein>
<dbReference type="VEuPathDB" id="TriTrypDB:C3747_150g4"/>
<dbReference type="FunFam" id="1.10.510.10:FF:000005">
    <property type="entry name" value="cAMP-dependent protein kinase catalytic subunit alpha"/>
    <property type="match status" value="1"/>
</dbReference>
<dbReference type="PROSITE" id="PS00108">
    <property type="entry name" value="PROTEIN_KINASE_ST"/>
    <property type="match status" value="1"/>
</dbReference>
<dbReference type="InterPro" id="IPR011009">
    <property type="entry name" value="Kinase-like_dom_sf"/>
</dbReference>
<dbReference type="EMBL" id="PRFA01000004">
    <property type="protein sequence ID" value="PWV01625.1"/>
    <property type="molecule type" value="Genomic_DNA"/>
</dbReference>
<dbReference type="GO" id="GO:0005524">
    <property type="term" value="F:ATP binding"/>
    <property type="evidence" value="ECO:0007669"/>
    <property type="project" value="UniProtKB-UniRule"/>
</dbReference>
<dbReference type="VEuPathDB" id="TriTrypDB:TCDM_05306"/>
<keyword evidence="4 10" id="KW-0418">Kinase</keyword>
<keyword evidence="3 6" id="KW-0547">Nucleotide-binding</keyword>
<evidence type="ECO:0000259" key="9">
    <source>
        <dbReference type="PROSITE" id="PS51285"/>
    </source>
</evidence>
<dbReference type="SUPFAM" id="SSF56112">
    <property type="entry name" value="Protein kinase-like (PK-like)"/>
    <property type="match status" value="1"/>
</dbReference>
<evidence type="ECO:0000256" key="2">
    <source>
        <dbReference type="ARBA" id="ARBA00022679"/>
    </source>
</evidence>
<dbReference type="PANTHER" id="PTHR24353">
    <property type="entry name" value="CYCLIC NUCLEOTIDE-DEPENDENT PROTEIN KINASE"/>
    <property type="match status" value="1"/>
</dbReference>
<dbReference type="SMART" id="SM00133">
    <property type="entry name" value="S_TK_X"/>
    <property type="match status" value="1"/>
</dbReference>
<dbReference type="VEuPathDB" id="TriTrypDB:C4B63_4g242"/>
<dbReference type="InterPro" id="IPR017441">
    <property type="entry name" value="Protein_kinase_ATP_BS"/>
</dbReference>
<dbReference type="VEuPathDB" id="TriTrypDB:ECC02_001123"/>
<sequence length="337" mass="38827">MKAGATVTKEEVAEWQLHDLELGETIGTGTFGRVRLCKHRTSGKYMALKILKKQEVLRMKQVEHILAESSILQELNHPFIVNMLKGFMDNDRLYILLEYVVGGELFTHLRKAGKFPNDVAKFYSAEVILAFEYLHNCNIVYRDLKPENLLLDGQGNIKITDFGFAKRVTERTFTLCGTPEYLAPEVIQSRGHNKAVDWWALGILLYEMLVGYPPFFDESPFKIYEKILEGKLQFPRWVEARAKDLIKGLLVLEPTKRLGSLNRGTQDVKRHKFYSGVDWDILLQKKVTPPIPVRLNKEGDTRYFDRYPESPRHPLPPLTAKQQEMFAGFCDGEYTKA</sequence>
<dbReference type="PANTHER" id="PTHR24353:SF37">
    <property type="entry name" value="CAMP-DEPENDENT PROTEIN KINASE CATALYTIC SUBUNIT PRKX"/>
    <property type="match status" value="1"/>
</dbReference>
<keyword evidence="1 7" id="KW-0723">Serine/threonine-protein kinase</keyword>
<dbReference type="VEuPathDB" id="TriTrypDB:TcCLB.509805.10"/>
<comment type="similarity">
    <text evidence="7">Belongs to the protein kinase superfamily.</text>
</comment>
<dbReference type="GO" id="GO:0009653">
    <property type="term" value="P:anatomical structure morphogenesis"/>
    <property type="evidence" value="ECO:0007669"/>
    <property type="project" value="UniProtKB-ARBA"/>
</dbReference>
<organism evidence="10 11">
    <name type="scientific">Trypanosoma cruzi</name>
    <dbReference type="NCBI Taxonomy" id="5693"/>
    <lineage>
        <taxon>Eukaryota</taxon>
        <taxon>Discoba</taxon>
        <taxon>Euglenozoa</taxon>
        <taxon>Kinetoplastea</taxon>
        <taxon>Metakinetoplastina</taxon>
        <taxon>Trypanosomatida</taxon>
        <taxon>Trypanosomatidae</taxon>
        <taxon>Trypanosoma</taxon>
        <taxon>Schizotrypanum</taxon>
    </lineage>
</organism>
<dbReference type="VEuPathDB" id="TriTrypDB:Tc_MARK_4952"/>
<dbReference type="Gene3D" id="1.10.510.10">
    <property type="entry name" value="Transferase(Phosphotransferase) domain 1"/>
    <property type="match status" value="1"/>
</dbReference>
<dbReference type="VEuPathDB" id="TriTrypDB:TcBrA4_0083750"/>
<dbReference type="InterPro" id="IPR000961">
    <property type="entry name" value="AGC-kinase_C"/>
</dbReference>
<dbReference type="CDD" id="cd05580">
    <property type="entry name" value="STKc_PKA_like"/>
    <property type="match status" value="1"/>
</dbReference>
<keyword evidence="2" id="KW-0808">Transferase</keyword>
<evidence type="ECO:0000313" key="10">
    <source>
        <dbReference type="EMBL" id="PWV01625.1"/>
    </source>
</evidence>
<dbReference type="Pfam" id="PF00069">
    <property type="entry name" value="Pkinase"/>
    <property type="match status" value="1"/>
</dbReference>
<reference evidence="10 11" key="1">
    <citation type="journal article" date="2018" name="Microb. Genom.">
        <title>Expanding an expanded genome: long-read sequencing of Trypanosoma cruzi.</title>
        <authorList>
            <person name="Berna L."/>
            <person name="Rodriguez M."/>
            <person name="Chiribao M.L."/>
            <person name="Parodi-Talice A."/>
            <person name="Pita S."/>
            <person name="Rijo G."/>
            <person name="Alvarez-Valin F."/>
            <person name="Robello C."/>
        </authorList>
    </citation>
    <scope>NUCLEOTIDE SEQUENCE [LARGE SCALE GENOMIC DNA]</scope>
    <source>
        <strain evidence="10 11">Dm28c</strain>
    </source>
</reference>
<dbReference type="Gene3D" id="3.30.200.20">
    <property type="entry name" value="Phosphorylase Kinase, domain 1"/>
    <property type="match status" value="1"/>
</dbReference>
<evidence type="ECO:0000256" key="5">
    <source>
        <dbReference type="ARBA" id="ARBA00022840"/>
    </source>
</evidence>
<feature type="domain" description="AGC-kinase C-terminal" evidence="9">
    <location>
        <begin position="275"/>
        <end position="337"/>
    </location>
</feature>
<name>A0A2V2VZY4_TRYCR</name>
<dbReference type="VEuPathDB" id="TriTrypDB:TcCLB.511269.50"/>
<proteinExistence type="inferred from homology"/>